<dbReference type="SUPFAM" id="SSF53383">
    <property type="entry name" value="PLP-dependent transferases"/>
    <property type="match status" value="1"/>
</dbReference>
<dbReference type="HOGENOM" id="CLU_029381_4_0_11"/>
<organism evidence="5 6">
    <name type="scientific">Kytococcus sedentarius (strain ATCC 14392 / DSM 20547 / JCM 11482 / CCUG 33030 / NBRC 15357 / NCTC 11040 / CCM 314 / 541)</name>
    <name type="common">Micrococcus sedentarius</name>
    <dbReference type="NCBI Taxonomy" id="478801"/>
    <lineage>
        <taxon>Bacteria</taxon>
        <taxon>Bacillati</taxon>
        <taxon>Actinomycetota</taxon>
        <taxon>Actinomycetes</taxon>
        <taxon>Micrococcales</taxon>
        <taxon>Kytococcaceae</taxon>
        <taxon>Kytococcus</taxon>
    </lineage>
</organism>
<protein>
    <submittedName>
        <fullName evidence="5">Threonine aldolase</fullName>
    </submittedName>
</protein>
<dbReference type="Gene3D" id="3.40.640.10">
    <property type="entry name" value="Type I PLP-dependent aspartate aminotransferase-like (Major domain)"/>
    <property type="match status" value="1"/>
</dbReference>
<evidence type="ECO:0000313" key="5">
    <source>
        <dbReference type="EMBL" id="ACV05501.1"/>
    </source>
</evidence>
<dbReference type="InterPro" id="IPR015421">
    <property type="entry name" value="PyrdxlP-dep_Trfase_major"/>
</dbReference>
<evidence type="ECO:0000313" key="6">
    <source>
        <dbReference type="Proteomes" id="UP000006666"/>
    </source>
</evidence>
<name>C7NKL5_KYTSD</name>
<evidence type="ECO:0000256" key="3">
    <source>
        <dbReference type="ARBA" id="ARBA00022898"/>
    </source>
</evidence>
<dbReference type="PANTHER" id="PTHR48097:SF9">
    <property type="entry name" value="L-THREONINE ALDOLASE"/>
    <property type="match status" value="1"/>
</dbReference>
<dbReference type="InterPro" id="IPR001597">
    <property type="entry name" value="ArAA_b-elim_lyase/Thr_aldolase"/>
</dbReference>
<dbReference type="AlphaFoldDB" id="C7NKL5"/>
<dbReference type="GO" id="GO:0006545">
    <property type="term" value="P:glycine biosynthetic process"/>
    <property type="evidence" value="ECO:0007669"/>
    <property type="project" value="TreeGrafter"/>
</dbReference>
<dbReference type="GO" id="GO:0006567">
    <property type="term" value="P:L-threonine catabolic process"/>
    <property type="evidence" value="ECO:0007669"/>
    <property type="project" value="TreeGrafter"/>
</dbReference>
<comment type="cofactor">
    <cofactor evidence="1">
        <name>pyridoxal 5'-phosphate</name>
        <dbReference type="ChEBI" id="CHEBI:597326"/>
    </cofactor>
</comment>
<reference evidence="5 6" key="1">
    <citation type="journal article" date="2009" name="Stand. Genomic Sci.">
        <title>Complete genome sequence of Kytococcus sedentarius type strain (541).</title>
        <authorList>
            <person name="Sims D."/>
            <person name="Brettin T."/>
            <person name="Detter J.C."/>
            <person name="Han C."/>
            <person name="Lapidus A."/>
            <person name="Copeland A."/>
            <person name="Glavina Del Rio T."/>
            <person name="Nolan M."/>
            <person name="Chen F."/>
            <person name="Lucas S."/>
            <person name="Tice H."/>
            <person name="Cheng J.F."/>
            <person name="Bruce D."/>
            <person name="Goodwin L."/>
            <person name="Pitluck S."/>
            <person name="Ovchinnikova G."/>
            <person name="Pati A."/>
            <person name="Ivanova N."/>
            <person name="Mavrommatis K."/>
            <person name="Chen A."/>
            <person name="Palaniappan K."/>
            <person name="D'haeseleer P."/>
            <person name="Chain P."/>
            <person name="Bristow J."/>
            <person name="Eisen J.A."/>
            <person name="Markowitz V."/>
            <person name="Hugenholtz P."/>
            <person name="Schneider S."/>
            <person name="Goker M."/>
            <person name="Pukall R."/>
            <person name="Kyrpides N.C."/>
            <person name="Klenk H.P."/>
        </authorList>
    </citation>
    <scope>NUCLEOTIDE SEQUENCE [LARGE SCALE GENOMIC DNA]</scope>
    <source>
        <strain evidence="6">ATCC 14392 / DSM 20547 / JCM 11482 / CCUG 33030 / NBRC 15357 / NCTC 11040 / CCM 314 / 541</strain>
    </source>
</reference>
<dbReference type="eggNOG" id="COG2008">
    <property type="taxonomic scope" value="Bacteria"/>
</dbReference>
<dbReference type="Pfam" id="PF01212">
    <property type="entry name" value="Beta_elim_lyase"/>
    <property type="match status" value="1"/>
</dbReference>
<comment type="similarity">
    <text evidence="2">Belongs to the threonine aldolase family.</text>
</comment>
<dbReference type="InterPro" id="IPR015422">
    <property type="entry name" value="PyrdxlP-dep_Trfase_small"/>
</dbReference>
<evidence type="ECO:0000256" key="2">
    <source>
        <dbReference type="ARBA" id="ARBA00006966"/>
    </source>
</evidence>
<dbReference type="STRING" id="478801.Ksed_04270"/>
<dbReference type="InterPro" id="IPR015424">
    <property type="entry name" value="PyrdxlP-dep_Trfase"/>
</dbReference>
<dbReference type="Proteomes" id="UP000006666">
    <property type="component" value="Chromosome"/>
</dbReference>
<dbReference type="EMBL" id="CP001686">
    <property type="protein sequence ID" value="ACV05501.1"/>
    <property type="molecule type" value="Genomic_DNA"/>
</dbReference>
<dbReference type="GO" id="GO:0008732">
    <property type="term" value="F:L-allo-threonine aldolase activity"/>
    <property type="evidence" value="ECO:0007669"/>
    <property type="project" value="TreeGrafter"/>
</dbReference>
<sequence length="381" mass="40891">MATDPAEMDLTARRRAAAAAATRHLTGGRPSPAQELRSLADHLDGLTASGALEEGSAGWDSYGEHGTVALLERRVAELLGTDDAVFFPSGVMAQEVALRVHCDAAGTSRVAMPNLSHLLVHEEDGPRRLHGFEVEHLTTGPRVATAEDLAAIPGRLGAVLAELPLRDGSYLLPTWDELTGLASACRERGVALHLDGARLWESQPWFDRPLAEIAGLADSVYVSFYKGLAGLAGAALAGTEELCREARVWRRRQGGTLFTLMPYAAAALRGLDEHLPQMAQRHEYAVAWARALAERGLRTVPSEPHAVAFRVYAPDDADAVSERALQAVERDRIGLPMVWQPANVPGWAWCELTVTAPTLEFGVAEAADLIAGLVEPGSTDR</sequence>
<dbReference type="GO" id="GO:0005829">
    <property type="term" value="C:cytosol"/>
    <property type="evidence" value="ECO:0007669"/>
    <property type="project" value="TreeGrafter"/>
</dbReference>
<dbReference type="KEGG" id="kse:Ksed_04270"/>
<evidence type="ECO:0000256" key="1">
    <source>
        <dbReference type="ARBA" id="ARBA00001933"/>
    </source>
</evidence>
<proteinExistence type="inferred from homology"/>
<dbReference type="RefSeq" id="WP_012801919.1">
    <property type="nucleotide sequence ID" value="NC_013169.1"/>
</dbReference>
<feature type="domain" description="Aromatic amino acid beta-eliminating lyase/threonine aldolase" evidence="4">
    <location>
        <begin position="56"/>
        <end position="298"/>
    </location>
</feature>
<dbReference type="Gene3D" id="3.90.1150.10">
    <property type="entry name" value="Aspartate Aminotransferase, domain 1"/>
    <property type="match status" value="1"/>
</dbReference>
<gene>
    <name evidence="5" type="ordered locus">Ksed_04270</name>
</gene>
<keyword evidence="6" id="KW-1185">Reference proteome</keyword>
<accession>C7NKL5</accession>
<keyword evidence="3" id="KW-0663">Pyridoxal phosphate</keyword>
<dbReference type="PANTHER" id="PTHR48097">
    <property type="entry name" value="L-THREONINE ALDOLASE-RELATED"/>
    <property type="match status" value="1"/>
</dbReference>
<evidence type="ECO:0000259" key="4">
    <source>
        <dbReference type="Pfam" id="PF01212"/>
    </source>
</evidence>